<reference evidence="2" key="1">
    <citation type="journal article" date="2023" name="Nat. Plants">
        <title>Single-cell RNA sequencing provides a high-resolution roadmap for understanding the multicellular compartmentation of specialized metabolism.</title>
        <authorList>
            <person name="Sun S."/>
            <person name="Shen X."/>
            <person name="Li Y."/>
            <person name="Li Y."/>
            <person name="Wang S."/>
            <person name="Li R."/>
            <person name="Zhang H."/>
            <person name="Shen G."/>
            <person name="Guo B."/>
            <person name="Wei J."/>
            <person name="Xu J."/>
            <person name="St-Pierre B."/>
            <person name="Chen S."/>
            <person name="Sun C."/>
        </authorList>
    </citation>
    <scope>NUCLEOTIDE SEQUENCE [LARGE SCALE GENOMIC DNA]</scope>
</reference>
<name>A0ACC0BUN1_CATRO</name>
<dbReference type="EMBL" id="CM044702">
    <property type="protein sequence ID" value="KAI5676302.1"/>
    <property type="molecule type" value="Genomic_DNA"/>
</dbReference>
<evidence type="ECO:0000313" key="1">
    <source>
        <dbReference type="EMBL" id="KAI5676302.1"/>
    </source>
</evidence>
<organism evidence="1 2">
    <name type="scientific">Catharanthus roseus</name>
    <name type="common">Madagascar periwinkle</name>
    <name type="synonym">Vinca rosea</name>
    <dbReference type="NCBI Taxonomy" id="4058"/>
    <lineage>
        <taxon>Eukaryota</taxon>
        <taxon>Viridiplantae</taxon>
        <taxon>Streptophyta</taxon>
        <taxon>Embryophyta</taxon>
        <taxon>Tracheophyta</taxon>
        <taxon>Spermatophyta</taxon>
        <taxon>Magnoliopsida</taxon>
        <taxon>eudicotyledons</taxon>
        <taxon>Gunneridae</taxon>
        <taxon>Pentapetalae</taxon>
        <taxon>asterids</taxon>
        <taxon>lamiids</taxon>
        <taxon>Gentianales</taxon>
        <taxon>Apocynaceae</taxon>
        <taxon>Rauvolfioideae</taxon>
        <taxon>Vinceae</taxon>
        <taxon>Catharanthinae</taxon>
        <taxon>Catharanthus</taxon>
    </lineage>
</organism>
<sequence length="302" mass="34226">MSKKMKRAALGTSPAYGVVYEDPKINFKHQTLLQDYQDLLKDADEMKSKLETAKHRKLTLLAEVRFLRRRHKYLLKTKSLNHPQEPPRVNIENQRKGGRKEKISQKRENTQFKLPPPPDLKHKGRVYAGKEGAMKNLTPPIDLNRKATSRVAKEAMASGLVQASHSNYRKRLSSVNEAAVPTTDISINLNQSEKFQTGNGDGLGTRMPVFDLNQETSYNGKEAARPTRAPIFDLNEISREEEELQNSYEVPKFEEPKMGLIRAGNEEQSGDMKLSICRNAGEGSSRMGKRKISWQDPVALRV</sequence>
<keyword evidence="2" id="KW-1185">Reference proteome</keyword>
<proteinExistence type="predicted"/>
<accession>A0ACC0BUN1</accession>
<dbReference type="Proteomes" id="UP001060085">
    <property type="component" value="Linkage Group LG02"/>
</dbReference>
<evidence type="ECO:0000313" key="2">
    <source>
        <dbReference type="Proteomes" id="UP001060085"/>
    </source>
</evidence>
<gene>
    <name evidence="1" type="ORF">M9H77_07252</name>
</gene>
<comment type="caution">
    <text evidence="1">The sequence shown here is derived from an EMBL/GenBank/DDBJ whole genome shotgun (WGS) entry which is preliminary data.</text>
</comment>
<protein>
    <submittedName>
        <fullName evidence="1">Uncharacterized protein</fullName>
    </submittedName>
</protein>